<dbReference type="InterPro" id="IPR052715">
    <property type="entry name" value="RAYT_transposase"/>
</dbReference>
<evidence type="ECO:0000313" key="2">
    <source>
        <dbReference type="EMBL" id="GHD34526.1"/>
    </source>
</evidence>
<feature type="domain" description="Transposase IS200-like" evidence="1">
    <location>
        <begin position="8"/>
        <end position="131"/>
    </location>
</feature>
<comment type="caution">
    <text evidence="2">The sequence shown here is derived from an EMBL/GenBank/DDBJ whole genome shotgun (WGS) entry which is preliminary data.</text>
</comment>
<reference evidence="3" key="1">
    <citation type="journal article" date="2019" name="Int. J. Syst. Evol. Microbiol.">
        <title>The Global Catalogue of Microorganisms (GCM) 10K type strain sequencing project: providing services to taxonomists for standard genome sequencing and annotation.</title>
        <authorList>
            <consortium name="The Broad Institute Genomics Platform"/>
            <consortium name="The Broad Institute Genome Sequencing Center for Infectious Disease"/>
            <person name="Wu L."/>
            <person name="Ma J."/>
        </authorList>
    </citation>
    <scope>NUCLEOTIDE SEQUENCE [LARGE SCALE GENOMIC DNA]</scope>
    <source>
        <strain evidence="3">KCTC 42280</strain>
    </source>
</reference>
<gene>
    <name evidence="2" type="ORF">GCM10016272_19580</name>
</gene>
<accession>A0ABQ3GTL8</accession>
<dbReference type="EMBL" id="BMZR01000004">
    <property type="protein sequence ID" value="GHD34526.1"/>
    <property type="molecule type" value="Genomic_DNA"/>
</dbReference>
<protein>
    <submittedName>
        <fullName evidence="2">Transposase</fullName>
    </submittedName>
</protein>
<sequence>MQYRRHYQKGATYFFTINLADRSSDLLIKEVETLRHAFQTVKQKHSFYIDAIVILPDHLHMLCTMPNNDADFCKRIKLIKYYFSYHIAKTESISNSRLKKSERGIWQRRFWEHCIRDESDYRAHIDYIHMNPIKHGYVKQAKDWQYSSFHRFVTDGLLPINWGR</sequence>
<dbReference type="SMART" id="SM01321">
    <property type="entry name" value="Y1_Tnp"/>
    <property type="match status" value="1"/>
</dbReference>
<dbReference type="PANTHER" id="PTHR36966:SF1">
    <property type="entry name" value="REP-ASSOCIATED TYROSINE TRANSPOSASE"/>
    <property type="match status" value="1"/>
</dbReference>
<dbReference type="SUPFAM" id="SSF143422">
    <property type="entry name" value="Transposase IS200-like"/>
    <property type="match status" value="1"/>
</dbReference>
<dbReference type="PANTHER" id="PTHR36966">
    <property type="entry name" value="REP-ASSOCIATED TYROSINE TRANSPOSASE"/>
    <property type="match status" value="1"/>
</dbReference>
<organism evidence="2 3">
    <name type="scientific">Psychrobacter glaciei</name>
    <dbReference type="NCBI Taxonomy" id="619771"/>
    <lineage>
        <taxon>Bacteria</taxon>
        <taxon>Pseudomonadati</taxon>
        <taxon>Pseudomonadota</taxon>
        <taxon>Gammaproteobacteria</taxon>
        <taxon>Moraxellales</taxon>
        <taxon>Moraxellaceae</taxon>
        <taxon>Psychrobacter</taxon>
    </lineage>
</organism>
<evidence type="ECO:0000259" key="1">
    <source>
        <dbReference type="SMART" id="SM01321"/>
    </source>
</evidence>
<keyword evidence="3" id="KW-1185">Reference proteome</keyword>
<dbReference type="Gene3D" id="3.30.70.1290">
    <property type="entry name" value="Transposase IS200-like"/>
    <property type="match status" value="1"/>
</dbReference>
<dbReference type="Proteomes" id="UP000610203">
    <property type="component" value="Unassembled WGS sequence"/>
</dbReference>
<dbReference type="RefSeq" id="WP_189585320.1">
    <property type="nucleotide sequence ID" value="NZ_BMZR01000004.1"/>
</dbReference>
<evidence type="ECO:0000313" key="3">
    <source>
        <dbReference type="Proteomes" id="UP000610203"/>
    </source>
</evidence>
<dbReference type="NCBIfam" id="NF047646">
    <property type="entry name" value="REP_Tyr_transpos"/>
    <property type="match status" value="1"/>
</dbReference>
<dbReference type="Pfam" id="PF01797">
    <property type="entry name" value="Y1_Tnp"/>
    <property type="match status" value="1"/>
</dbReference>
<name>A0ABQ3GTL8_9GAMM</name>
<proteinExistence type="predicted"/>
<dbReference type="InterPro" id="IPR036515">
    <property type="entry name" value="Transposase_17_sf"/>
</dbReference>
<dbReference type="InterPro" id="IPR002686">
    <property type="entry name" value="Transposase_17"/>
</dbReference>